<comment type="caution">
    <text evidence="1">The sequence shown here is derived from an EMBL/GenBank/DDBJ whole genome shotgun (WGS) entry which is preliminary data.</text>
</comment>
<evidence type="ECO:0000313" key="2">
    <source>
        <dbReference type="Proteomes" id="UP000016568"/>
    </source>
</evidence>
<dbReference type="OrthoDB" id="5732793at2"/>
<dbReference type="AlphaFoldDB" id="U2YHM8"/>
<dbReference type="Gene3D" id="1.20.1290.10">
    <property type="entry name" value="AhpD-like"/>
    <property type="match status" value="1"/>
</dbReference>
<sequence length="165" mass="18066">MTDTITSISLDQSLARAGPAAETFASLWQSLWQQEQLPVGVLELCRLTFARLHRDEAELAAINPLAGIRADLPTLSRLVIADKAHDAEELTEGEKAVLLFAEYYWTDTQSIPPEVGAAVQAHFGDRGLVLLIEGLGLIDGRIRSARCLRDMHALRANQEGLAHVN</sequence>
<protein>
    <submittedName>
        <fullName evidence="1">Uncharacterized protein</fullName>
    </submittedName>
</protein>
<dbReference type="InterPro" id="IPR029032">
    <property type="entry name" value="AhpD-like"/>
</dbReference>
<dbReference type="KEGG" id="ntd:EGO55_16220"/>
<dbReference type="RefSeq" id="WP_021688324.1">
    <property type="nucleotide sequence ID" value="NZ_BASZ01000001.1"/>
</dbReference>
<dbReference type="EMBL" id="BASZ01000001">
    <property type="protein sequence ID" value="GAD47417.1"/>
    <property type="molecule type" value="Genomic_DNA"/>
</dbReference>
<dbReference type="eggNOG" id="ENOG5030JZH">
    <property type="taxonomic scope" value="Bacteria"/>
</dbReference>
<reference evidence="1 2" key="1">
    <citation type="submission" date="2013-09" db="EMBL/GenBank/DDBJ databases">
        <title>Whole genome shotgun sequence of Novosphingobium tardaugens NBRC 16725.</title>
        <authorList>
            <person name="Isaki S."/>
            <person name="Hosoyama A."/>
            <person name="Tsuchikane K."/>
            <person name="Katsumata H."/>
            <person name="Ando Y."/>
            <person name="Yamazaki S."/>
            <person name="Fujita N."/>
        </authorList>
    </citation>
    <scope>NUCLEOTIDE SEQUENCE [LARGE SCALE GENOMIC DNA]</scope>
    <source>
        <strain evidence="1 2">NBRC 16725</strain>
    </source>
</reference>
<name>U2YHM8_9SPHN</name>
<organism evidence="1 2">
    <name type="scientific">Caenibius tardaugens NBRC 16725</name>
    <dbReference type="NCBI Taxonomy" id="1219035"/>
    <lineage>
        <taxon>Bacteria</taxon>
        <taxon>Pseudomonadati</taxon>
        <taxon>Pseudomonadota</taxon>
        <taxon>Alphaproteobacteria</taxon>
        <taxon>Sphingomonadales</taxon>
        <taxon>Erythrobacteraceae</taxon>
        <taxon>Caenibius</taxon>
    </lineage>
</organism>
<evidence type="ECO:0000313" key="1">
    <source>
        <dbReference type="EMBL" id="GAD47417.1"/>
    </source>
</evidence>
<keyword evidence="2" id="KW-1185">Reference proteome</keyword>
<gene>
    <name evidence="1" type="ORF">NT2_01_01850</name>
</gene>
<proteinExistence type="predicted"/>
<accession>U2YHM8</accession>
<dbReference type="Proteomes" id="UP000016568">
    <property type="component" value="Unassembled WGS sequence"/>
</dbReference>
<dbReference type="SUPFAM" id="SSF69118">
    <property type="entry name" value="AhpD-like"/>
    <property type="match status" value="1"/>
</dbReference>